<feature type="domain" description="F-box" evidence="1">
    <location>
        <begin position="6"/>
        <end position="46"/>
    </location>
</feature>
<evidence type="ECO:0000313" key="3">
    <source>
        <dbReference type="Proteomes" id="UP000775213"/>
    </source>
</evidence>
<gene>
    <name evidence="2" type="ORF">IEQ34_005077</name>
</gene>
<dbReference type="SMART" id="SM00256">
    <property type="entry name" value="FBOX"/>
    <property type="match status" value="1"/>
</dbReference>
<dbReference type="Gene3D" id="1.20.1280.50">
    <property type="match status" value="1"/>
</dbReference>
<dbReference type="CDD" id="cd09917">
    <property type="entry name" value="F-box_SF"/>
    <property type="match status" value="1"/>
</dbReference>
<protein>
    <recommendedName>
        <fullName evidence="1">F-box domain-containing protein</fullName>
    </recommendedName>
</protein>
<dbReference type="SUPFAM" id="SSF81383">
    <property type="entry name" value="F-box domain"/>
    <property type="match status" value="1"/>
</dbReference>
<dbReference type="Pfam" id="PF03478">
    <property type="entry name" value="Beta-prop_KIB1-4"/>
    <property type="match status" value="1"/>
</dbReference>
<dbReference type="InterPro" id="IPR050942">
    <property type="entry name" value="F-box_BR-signaling"/>
</dbReference>
<dbReference type="Proteomes" id="UP000775213">
    <property type="component" value="Unassembled WGS sequence"/>
</dbReference>
<name>A0AAV7HB98_DENCH</name>
<dbReference type="InterPro" id="IPR005174">
    <property type="entry name" value="KIB1-4_b-propeller"/>
</dbReference>
<dbReference type="PANTHER" id="PTHR44259">
    <property type="entry name" value="OS07G0183000 PROTEIN-RELATED"/>
    <property type="match status" value="1"/>
</dbReference>
<dbReference type="InterPro" id="IPR001810">
    <property type="entry name" value="F-box_dom"/>
</dbReference>
<evidence type="ECO:0000313" key="2">
    <source>
        <dbReference type="EMBL" id="KAH0464974.1"/>
    </source>
</evidence>
<organism evidence="2 3">
    <name type="scientific">Dendrobium chrysotoxum</name>
    <name type="common">Orchid</name>
    <dbReference type="NCBI Taxonomy" id="161865"/>
    <lineage>
        <taxon>Eukaryota</taxon>
        <taxon>Viridiplantae</taxon>
        <taxon>Streptophyta</taxon>
        <taxon>Embryophyta</taxon>
        <taxon>Tracheophyta</taxon>
        <taxon>Spermatophyta</taxon>
        <taxon>Magnoliopsida</taxon>
        <taxon>Liliopsida</taxon>
        <taxon>Asparagales</taxon>
        <taxon>Orchidaceae</taxon>
        <taxon>Epidendroideae</taxon>
        <taxon>Malaxideae</taxon>
        <taxon>Dendrobiinae</taxon>
        <taxon>Dendrobium</taxon>
    </lineage>
</organism>
<sequence>MAWSDLPIDLLCCISSHLHVLDFLRFSAVCTSWNFGLANNALFRIKCRASPWLCLPSNVGEVSDTLTFCDLTMKKEEGDIDCCLRFSSLGSHIFGRRCFGSKDGWLVTLDQIDLQHRLFNPLTKAEISLPSLFTIPEDQWHRIEPQYALDSHVEFYYDEKQPSFAADAKSFRDLYFQKIVISSNDPFGTAVIVYGLSKLLAMAKPCDHAWVLGPQLLPYHIDQSEEFEDVYFHEEEQLFYAITHFSAVLAFDLDGNNVKLVCQAIQDPLPTDSSCRNYIAFLS</sequence>
<proteinExistence type="predicted"/>
<keyword evidence="3" id="KW-1185">Reference proteome</keyword>
<evidence type="ECO:0000259" key="1">
    <source>
        <dbReference type="SMART" id="SM00256"/>
    </source>
</evidence>
<comment type="caution">
    <text evidence="2">The sequence shown here is derived from an EMBL/GenBank/DDBJ whole genome shotgun (WGS) entry which is preliminary data.</text>
</comment>
<dbReference type="EMBL" id="JAGFBR010000006">
    <property type="protein sequence ID" value="KAH0464974.1"/>
    <property type="molecule type" value="Genomic_DNA"/>
</dbReference>
<dbReference type="PANTHER" id="PTHR44259:SF107">
    <property type="entry name" value="F-BOX PROTEIN SKIP23-LIKE"/>
    <property type="match status" value="1"/>
</dbReference>
<dbReference type="AlphaFoldDB" id="A0AAV7HB98"/>
<accession>A0AAV7HB98</accession>
<reference evidence="2 3" key="1">
    <citation type="journal article" date="2021" name="Hortic Res">
        <title>Chromosome-scale assembly of the Dendrobium chrysotoxum genome enhances the understanding of orchid evolution.</title>
        <authorList>
            <person name="Zhang Y."/>
            <person name="Zhang G.Q."/>
            <person name="Zhang D."/>
            <person name="Liu X.D."/>
            <person name="Xu X.Y."/>
            <person name="Sun W.H."/>
            <person name="Yu X."/>
            <person name="Zhu X."/>
            <person name="Wang Z.W."/>
            <person name="Zhao X."/>
            <person name="Zhong W.Y."/>
            <person name="Chen H."/>
            <person name="Yin W.L."/>
            <person name="Huang T."/>
            <person name="Niu S.C."/>
            <person name="Liu Z.J."/>
        </authorList>
    </citation>
    <scope>NUCLEOTIDE SEQUENCE [LARGE SCALE GENOMIC DNA]</scope>
    <source>
        <strain evidence="2">Lindl</strain>
    </source>
</reference>
<dbReference type="Pfam" id="PF00646">
    <property type="entry name" value="F-box"/>
    <property type="match status" value="1"/>
</dbReference>
<dbReference type="InterPro" id="IPR036047">
    <property type="entry name" value="F-box-like_dom_sf"/>
</dbReference>